<dbReference type="STRING" id="490899.DKAM_1204"/>
<organism evidence="1 2">
    <name type="scientific">Desulfurococcus amylolyticus (strain DSM 18924 / JCM 16383 / VKM B-2413 / 1221n)</name>
    <name type="common">Desulfurococcus kamchatkensis</name>
    <dbReference type="NCBI Taxonomy" id="490899"/>
    <lineage>
        <taxon>Archaea</taxon>
        <taxon>Thermoproteota</taxon>
        <taxon>Thermoprotei</taxon>
        <taxon>Desulfurococcales</taxon>
        <taxon>Desulfurococcaceae</taxon>
        <taxon>Desulfurococcus</taxon>
    </lineage>
</organism>
<dbReference type="Proteomes" id="UP000006903">
    <property type="component" value="Chromosome"/>
</dbReference>
<proteinExistence type="predicted"/>
<name>B8D5Z9_DESA1</name>
<evidence type="ECO:0000313" key="1">
    <source>
        <dbReference type="EMBL" id="ACL11530.1"/>
    </source>
</evidence>
<reference evidence="1 2" key="1">
    <citation type="journal article" date="2009" name="J. Bacteriol.">
        <title>Complete genome sequence of the anaerobic, protein-degrading hyperthermophilic crenarchaeon Desulfurococcus kamchatkensis.</title>
        <authorList>
            <person name="Ravin N.V."/>
            <person name="Mardanov A.V."/>
            <person name="Beletsky A.V."/>
            <person name="Kublanov I.V."/>
            <person name="Kolganova T.V."/>
            <person name="Lebedinsky A.V."/>
            <person name="Chernyh N.A."/>
            <person name="Bonch-Osmolovskaya E.A."/>
            <person name="Skryabin K.G."/>
        </authorList>
    </citation>
    <scope>NUCLEOTIDE SEQUENCE [LARGE SCALE GENOMIC DNA]</scope>
    <source>
        <strain evidence="2">DSM 18924 / JCM 16383 / VKM B-2413 / 1221n</strain>
    </source>
</reference>
<accession>B8D5Z9</accession>
<dbReference type="eggNOG" id="arCOG06985">
    <property type="taxonomic scope" value="Archaea"/>
</dbReference>
<evidence type="ECO:0000313" key="2">
    <source>
        <dbReference type="Proteomes" id="UP000006903"/>
    </source>
</evidence>
<dbReference type="KEGG" id="dka:DKAM_1204"/>
<protein>
    <submittedName>
        <fullName evidence="1">Uncharacterized protein</fullName>
    </submittedName>
</protein>
<dbReference type="HOGENOM" id="CLU_192649_0_0_2"/>
<dbReference type="AlphaFoldDB" id="B8D5Z9"/>
<gene>
    <name evidence="1" type="ordered locus">DKAM_1204</name>
</gene>
<sequence>MIVRKGAISVVRCPHCGFEAGRQSFKPLKGPWRFRFYSVEMLECPRCRGVFNYYSGISPTGKRSEFVIMLKPRVKTRALKGGTR</sequence>
<dbReference type="EMBL" id="CP001140">
    <property type="protein sequence ID" value="ACL11530.1"/>
    <property type="molecule type" value="Genomic_DNA"/>
</dbReference>